<keyword evidence="2" id="KW-1185">Reference proteome</keyword>
<evidence type="ECO:0000313" key="1">
    <source>
        <dbReference type="EMBL" id="ENV14729.1"/>
    </source>
</evidence>
<reference evidence="1 2" key="1">
    <citation type="submission" date="2013-02" db="EMBL/GenBank/DDBJ databases">
        <title>The Genome Sequence of Acinetobacter schindleri NIPH 900.</title>
        <authorList>
            <consortium name="The Broad Institute Genome Sequencing Platform"/>
            <consortium name="The Broad Institute Genome Sequencing Center for Infectious Disease"/>
            <person name="Cerqueira G."/>
            <person name="Feldgarden M."/>
            <person name="Courvalin P."/>
            <person name="Perichon B."/>
            <person name="Grillot-Courvalin C."/>
            <person name="Clermont D."/>
            <person name="Rocha E."/>
            <person name="Yoon E.-J."/>
            <person name="Nemec A."/>
            <person name="Walker B."/>
            <person name="Young S.K."/>
            <person name="Zeng Q."/>
            <person name="Gargeya S."/>
            <person name="Fitzgerald M."/>
            <person name="Haas B."/>
            <person name="Abouelleil A."/>
            <person name="Alvarado L."/>
            <person name="Arachchi H.M."/>
            <person name="Berlin A.M."/>
            <person name="Chapman S.B."/>
            <person name="Dewar J."/>
            <person name="Goldberg J."/>
            <person name="Griggs A."/>
            <person name="Gujja S."/>
            <person name="Hansen M."/>
            <person name="Howarth C."/>
            <person name="Imamovic A."/>
            <person name="Larimer J."/>
            <person name="McCowan C."/>
            <person name="Murphy C."/>
            <person name="Neiman D."/>
            <person name="Pearson M."/>
            <person name="Priest M."/>
            <person name="Roberts A."/>
            <person name="Saif S."/>
            <person name="Shea T."/>
            <person name="Sisk P."/>
            <person name="Sykes S."/>
            <person name="Wortman J."/>
            <person name="Nusbaum C."/>
            <person name="Birren B."/>
        </authorList>
    </citation>
    <scope>NUCLEOTIDE SEQUENCE [LARGE SCALE GENOMIC DNA]</scope>
    <source>
        <strain evidence="1 2">NIPH 900</strain>
    </source>
</reference>
<dbReference type="EMBL" id="APPI01000003">
    <property type="protein sequence ID" value="ENV14729.1"/>
    <property type="molecule type" value="Genomic_DNA"/>
</dbReference>
<evidence type="ECO:0008006" key="3">
    <source>
        <dbReference type="Google" id="ProtNLM"/>
    </source>
</evidence>
<protein>
    <recommendedName>
        <fullName evidence="3">HTH arsR-type domain-containing protein</fullName>
    </recommendedName>
</protein>
<sequence>MAAISVFKKRMLVLMCLLQDGEKTTNQLLDLDLFKIEKASMNVIMRQLCRDGFLIYRVSEQREYVYRVTDAFKQQLKAGLQCV</sequence>
<dbReference type="InterPro" id="IPR036390">
    <property type="entry name" value="WH_DNA-bd_sf"/>
</dbReference>
<dbReference type="HOGENOM" id="CLU_2535018_0_0_6"/>
<dbReference type="SUPFAM" id="SSF46785">
    <property type="entry name" value="Winged helix' DNA-binding domain"/>
    <property type="match status" value="1"/>
</dbReference>
<accession>N8Y077</accession>
<organism evidence="1 2">
    <name type="scientific">Acinetobacter schindleri NIPH 900</name>
    <dbReference type="NCBI Taxonomy" id="1217675"/>
    <lineage>
        <taxon>Bacteria</taxon>
        <taxon>Pseudomonadati</taxon>
        <taxon>Pseudomonadota</taxon>
        <taxon>Gammaproteobacteria</taxon>
        <taxon>Moraxellales</taxon>
        <taxon>Moraxellaceae</taxon>
        <taxon>Acinetobacter</taxon>
    </lineage>
</organism>
<proteinExistence type="predicted"/>
<dbReference type="AlphaFoldDB" id="N8Y077"/>
<name>N8Y077_9GAMM</name>
<dbReference type="Proteomes" id="UP000018438">
    <property type="component" value="Unassembled WGS sequence"/>
</dbReference>
<gene>
    <name evidence="1" type="ORF">F965_00075</name>
</gene>
<evidence type="ECO:0000313" key="2">
    <source>
        <dbReference type="Proteomes" id="UP000018438"/>
    </source>
</evidence>
<comment type="caution">
    <text evidence="1">The sequence shown here is derived from an EMBL/GenBank/DDBJ whole genome shotgun (WGS) entry which is preliminary data.</text>
</comment>
<dbReference type="RefSeq" id="WP_004811491.1">
    <property type="nucleotide sequence ID" value="NZ_KB849446.1"/>
</dbReference>
<dbReference type="PATRIC" id="fig|1217675.3.peg.70"/>